<name>A0A179C211_RHILE</name>
<gene>
    <name evidence="2" type="ORF">A4U53_36245</name>
</gene>
<organism evidence="2">
    <name type="scientific">Rhizobium leguminosarum</name>
    <dbReference type="NCBI Taxonomy" id="384"/>
    <lineage>
        <taxon>Bacteria</taxon>
        <taxon>Pseudomonadati</taxon>
        <taxon>Pseudomonadota</taxon>
        <taxon>Alphaproteobacteria</taxon>
        <taxon>Hyphomicrobiales</taxon>
        <taxon>Rhizobiaceae</taxon>
        <taxon>Rhizobium/Agrobacterium group</taxon>
        <taxon>Rhizobium</taxon>
    </lineage>
</organism>
<accession>A0A179C211</accession>
<dbReference type="EMBL" id="LWBS01000001">
    <property type="protein sequence ID" value="OAP97706.1"/>
    <property type="molecule type" value="Genomic_DNA"/>
</dbReference>
<feature type="region of interest" description="Disordered" evidence="1">
    <location>
        <begin position="162"/>
        <end position="203"/>
    </location>
</feature>
<protein>
    <submittedName>
        <fullName evidence="2">Uncharacterized protein</fullName>
    </submittedName>
</protein>
<evidence type="ECO:0000313" key="2">
    <source>
        <dbReference type="EMBL" id="OAP97706.1"/>
    </source>
</evidence>
<reference evidence="2" key="1">
    <citation type="submission" date="2016-04" db="EMBL/GenBank/DDBJ databases">
        <title>Fast-growing isolate from the root nodules of Vavilovia formosa.</title>
        <authorList>
            <person name="Kimeklis A."/>
            <person name="Safronova V."/>
            <person name="Belimov A."/>
            <person name="Andronov E."/>
        </authorList>
    </citation>
    <scope>NUCLEOTIDE SEQUENCE [LARGE SCALE GENOMIC DNA]</scope>
    <source>
        <strain evidence="2">Vaf-46</strain>
    </source>
</reference>
<comment type="caution">
    <text evidence="2">The sequence shown here is derived from an EMBL/GenBank/DDBJ whole genome shotgun (WGS) entry which is preliminary data.</text>
</comment>
<feature type="compositionally biased region" description="Basic and acidic residues" evidence="1">
    <location>
        <begin position="174"/>
        <end position="192"/>
    </location>
</feature>
<proteinExistence type="predicted"/>
<dbReference type="AlphaFoldDB" id="A0A179C211"/>
<sequence>MKSSTRLIEPAQSFAYIAANDNFQHTQRAPVMARAKSGRLFPSPEENLLAVQTLNRIDAILASAESDVGYARAEEGQYSRPSAADEGDYIGGPAIVEVSGRSAGKILEDFTNGTVRCFDPHPLSLPCAPEREVAELREHGRFRFNDVGVICGYRLNREYHGSDQDTWVKPSHPKHPDNVSTPRDRKARDPRGQKPGKTAATDIVTPANDNFDARSCLAWIKTRMAPEHYEAVYDATAGMGFLHIGTSGGFSGKQAEAVGKDRLLCGLRQAARLLIDWDTAD</sequence>
<evidence type="ECO:0000256" key="1">
    <source>
        <dbReference type="SAM" id="MobiDB-lite"/>
    </source>
</evidence>